<feature type="signal peptide" evidence="1">
    <location>
        <begin position="1"/>
        <end position="21"/>
    </location>
</feature>
<dbReference type="AlphaFoldDB" id="A0A4Q9PH79"/>
<evidence type="ECO:0000313" key="3">
    <source>
        <dbReference type="Proteomes" id="UP000292082"/>
    </source>
</evidence>
<feature type="non-terminal residue" evidence="2">
    <location>
        <position position="1"/>
    </location>
</feature>
<dbReference type="Proteomes" id="UP000292082">
    <property type="component" value="Unassembled WGS sequence"/>
</dbReference>
<name>A0A4Q9PH79_9APHY</name>
<organism evidence="2 3">
    <name type="scientific">Dichomitus squalens</name>
    <dbReference type="NCBI Taxonomy" id="114155"/>
    <lineage>
        <taxon>Eukaryota</taxon>
        <taxon>Fungi</taxon>
        <taxon>Dikarya</taxon>
        <taxon>Basidiomycota</taxon>
        <taxon>Agaricomycotina</taxon>
        <taxon>Agaricomycetes</taxon>
        <taxon>Polyporales</taxon>
        <taxon>Polyporaceae</taxon>
        <taxon>Dichomitus</taxon>
    </lineage>
</organism>
<gene>
    <name evidence="2" type="ORF">BD310DRAFT_764256</name>
</gene>
<proteinExistence type="predicted"/>
<dbReference type="EMBL" id="ML145265">
    <property type="protein sequence ID" value="TBU52116.1"/>
    <property type="molecule type" value="Genomic_DNA"/>
</dbReference>
<keyword evidence="3" id="KW-1185">Reference proteome</keyword>
<feature type="chain" id="PRO_5020736379" evidence="1">
    <location>
        <begin position="22"/>
        <end position="102"/>
    </location>
</feature>
<protein>
    <submittedName>
        <fullName evidence="2">Uncharacterized protein</fullName>
    </submittedName>
</protein>
<evidence type="ECO:0000313" key="2">
    <source>
        <dbReference type="EMBL" id="TBU52116.1"/>
    </source>
</evidence>
<feature type="non-terminal residue" evidence="2">
    <location>
        <position position="102"/>
    </location>
</feature>
<evidence type="ECO:0000256" key="1">
    <source>
        <dbReference type="SAM" id="SignalP"/>
    </source>
</evidence>
<reference evidence="2 3" key="1">
    <citation type="submission" date="2019-01" db="EMBL/GenBank/DDBJ databases">
        <title>Draft genome sequences of three monokaryotic isolates of the white-rot basidiomycete fungus Dichomitus squalens.</title>
        <authorList>
            <consortium name="DOE Joint Genome Institute"/>
            <person name="Lopez S.C."/>
            <person name="Andreopoulos B."/>
            <person name="Pangilinan J."/>
            <person name="Lipzen A."/>
            <person name="Riley R."/>
            <person name="Ahrendt S."/>
            <person name="Ng V."/>
            <person name="Barry K."/>
            <person name="Daum C."/>
            <person name="Grigoriev I.V."/>
            <person name="Hilden K.S."/>
            <person name="Makela M.R."/>
            <person name="de Vries R.P."/>
        </authorList>
    </citation>
    <scope>NUCLEOTIDE SEQUENCE [LARGE SCALE GENOMIC DNA]</scope>
    <source>
        <strain evidence="2 3">CBS 464.89</strain>
    </source>
</reference>
<keyword evidence="1" id="KW-0732">Signal</keyword>
<sequence>FWCLTAVLNSLHLAFTLLTLAVEALAPTSVITNFTILLSSILVSRFLLHLQSTSLQSVGSVAFSQASSMDLDHSLIFERVVGSLGASITRDDYIGQEDDSVD</sequence>
<accession>A0A4Q9PH79</accession>